<dbReference type="InterPro" id="IPR019776">
    <property type="entry name" value="Flagellar_basal_body_rod_CS"/>
</dbReference>
<dbReference type="AlphaFoldDB" id="A0A1W1B9L6"/>
<keyword evidence="5" id="KW-0282">Flagellum</keyword>
<dbReference type="GO" id="GO:0030694">
    <property type="term" value="C:bacterial-type flagellum basal body, rod"/>
    <property type="evidence" value="ECO:0007669"/>
    <property type="project" value="InterPro"/>
</dbReference>
<organism evidence="5">
    <name type="scientific">hydrothermal vent metagenome</name>
    <dbReference type="NCBI Taxonomy" id="652676"/>
    <lineage>
        <taxon>unclassified sequences</taxon>
        <taxon>metagenomes</taxon>
        <taxon>ecological metagenomes</taxon>
    </lineage>
</organism>
<dbReference type="EMBL" id="FPHF01000005">
    <property type="protein sequence ID" value="SFV50220.1"/>
    <property type="molecule type" value="Genomic_DNA"/>
</dbReference>
<comment type="similarity">
    <text evidence="2">Belongs to the flagella basal body rod proteins family.</text>
</comment>
<evidence type="ECO:0000256" key="3">
    <source>
        <dbReference type="ARBA" id="ARBA00023143"/>
    </source>
</evidence>
<dbReference type="NCBIfam" id="TIGR01396">
    <property type="entry name" value="FlgB"/>
    <property type="match status" value="1"/>
</dbReference>
<dbReference type="GO" id="GO:0071978">
    <property type="term" value="P:bacterial-type flagellum-dependent swarming motility"/>
    <property type="evidence" value="ECO:0007669"/>
    <property type="project" value="TreeGrafter"/>
</dbReference>
<dbReference type="PIRSF" id="PIRSF002889">
    <property type="entry name" value="Rod_FlgB"/>
    <property type="match status" value="1"/>
</dbReference>
<dbReference type="PANTHER" id="PTHR30435">
    <property type="entry name" value="FLAGELLAR PROTEIN"/>
    <property type="match status" value="1"/>
</dbReference>
<evidence type="ECO:0000256" key="2">
    <source>
        <dbReference type="ARBA" id="ARBA00009677"/>
    </source>
</evidence>
<dbReference type="PROSITE" id="PS00588">
    <property type="entry name" value="FLAGELLA_BB_ROD"/>
    <property type="match status" value="1"/>
</dbReference>
<keyword evidence="5" id="KW-0966">Cell projection</keyword>
<keyword evidence="3" id="KW-0975">Bacterial flagellum</keyword>
<keyword evidence="5" id="KW-0969">Cilium</keyword>
<evidence type="ECO:0000256" key="1">
    <source>
        <dbReference type="ARBA" id="ARBA00004117"/>
    </source>
</evidence>
<evidence type="ECO:0000313" key="5">
    <source>
        <dbReference type="EMBL" id="SFV50220.1"/>
    </source>
</evidence>
<feature type="domain" description="Flagellar basal body rod protein N-terminal" evidence="4">
    <location>
        <begin position="15"/>
        <end position="39"/>
    </location>
</feature>
<proteinExistence type="inferred from homology"/>
<gene>
    <name evidence="5" type="ORF">MNB_SM-4-634</name>
</gene>
<comment type="subcellular location">
    <subcellularLocation>
        <location evidence="1">Bacterial flagellum basal body</location>
    </subcellularLocation>
</comment>
<protein>
    <submittedName>
        <fullName evidence="5">Flagellar basal-body rod protein FlgB</fullName>
    </submittedName>
</protein>
<dbReference type="InterPro" id="IPR001444">
    <property type="entry name" value="Flag_bb_rod_N"/>
</dbReference>
<accession>A0A1W1B9L6</accession>
<dbReference type="Pfam" id="PF00460">
    <property type="entry name" value="Flg_bb_rod"/>
    <property type="match status" value="1"/>
</dbReference>
<dbReference type="PANTHER" id="PTHR30435:SF12">
    <property type="entry name" value="FLAGELLAR BASAL BODY ROD PROTEIN FLGB"/>
    <property type="match status" value="1"/>
</dbReference>
<dbReference type="InterPro" id="IPR006300">
    <property type="entry name" value="FlgB"/>
</dbReference>
<reference evidence="5" key="1">
    <citation type="submission" date="2016-10" db="EMBL/GenBank/DDBJ databases">
        <authorList>
            <person name="de Groot N.N."/>
        </authorList>
    </citation>
    <scope>NUCLEOTIDE SEQUENCE</scope>
</reference>
<name>A0A1W1B9L6_9ZZZZ</name>
<sequence length="143" mass="15821">MAITISRTGTLLKDALNYRSMRQDMIASNIANADTPNYKPRDISFEQALIQKKAALLKNDNNTLKMAQTNSSHLKPEAASSSFTPTVYFRDGHMARNDGNSVDIDVETTEMSKNSIMFNAVVAAMKKDGGIYKSVIEASQRVR</sequence>
<evidence type="ECO:0000259" key="4">
    <source>
        <dbReference type="Pfam" id="PF00460"/>
    </source>
</evidence>